<dbReference type="AlphaFoldDB" id="A0A3E2HKN9"/>
<dbReference type="Pfam" id="PF24809">
    <property type="entry name" value="DUF7708"/>
    <property type="match status" value="1"/>
</dbReference>
<dbReference type="OMA" id="VAHELSC"/>
<dbReference type="InterPro" id="IPR056884">
    <property type="entry name" value="NPHP3-like_N"/>
</dbReference>
<evidence type="ECO:0000259" key="2">
    <source>
        <dbReference type="Pfam" id="PF24809"/>
    </source>
</evidence>
<evidence type="ECO:0000313" key="4">
    <source>
        <dbReference type="EMBL" id="RFU33960.1"/>
    </source>
</evidence>
<evidence type="ECO:0008006" key="6">
    <source>
        <dbReference type="Google" id="ProtNLM"/>
    </source>
</evidence>
<evidence type="ECO:0000313" key="5">
    <source>
        <dbReference type="Proteomes" id="UP000258309"/>
    </source>
</evidence>
<evidence type="ECO:0000259" key="3">
    <source>
        <dbReference type="Pfam" id="PF24883"/>
    </source>
</evidence>
<dbReference type="Proteomes" id="UP000258309">
    <property type="component" value="Unassembled WGS sequence"/>
</dbReference>
<dbReference type="InterPro" id="IPR056125">
    <property type="entry name" value="DUF7708"/>
</dbReference>
<reference evidence="4 5" key="1">
    <citation type="submission" date="2018-05" db="EMBL/GenBank/DDBJ databases">
        <title>Draft genome sequence of Scytalidium lignicola DSM 105466, a ubiquitous saprotrophic fungus.</title>
        <authorList>
            <person name="Buettner E."/>
            <person name="Gebauer A.M."/>
            <person name="Hofrichter M."/>
            <person name="Liers C."/>
            <person name="Kellner H."/>
        </authorList>
    </citation>
    <scope>NUCLEOTIDE SEQUENCE [LARGE SCALE GENOMIC DNA]</scope>
    <source>
        <strain evidence="4 5">DSM 105466</strain>
    </source>
</reference>
<dbReference type="Pfam" id="PF24883">
    <property type="entry name" value="NPHP3_N"/>
    <property type="match status" value="1"/>
</dbReference>
<gene>
    <name evidence="4" type="ORF">B7463_g2386</name>
</gene>
<evidence type="ECO:0000256" key="1">
    <source>
        <dbReference type="ARBA" id="ARBA00022737"/>
    </source>
</evidence>
<dbReference type="PANTHER" id="PTHR10039:SF16">
    <property type="entry name" value="GPI INOSITOL-DEACYLASE"/>
    <property type="match status" value="1"/>
</dbReference>
<feature type="domain" description="DUF7708" evidence="2">
    <location>
        <begin position="94"/>
        <end position="239"/>
    </location>
</feature>
<proteinExistence type="predicted"/>
<feature type="non-terminal residue" evidence="4">
    <location>
        <position position="401"/>
    </location>
</feature>
<name>A0A3E2HKN9_SCYLI</name>
<dbReference type="OrthoDB" id="7464126at2759"/>
<keyword evidence="5" id="KW-1185">Reference proteome</keyword>
<comment type="caution">
    <text evidence="4">The sequence shown here is derived from an EMBL/GenBank/DDBJ whole genome shotgun (WGS) entry which is preliminary data.</text>
</comment>
<dbReference type="Gene3D" id="3.40.50.300">
    <property type="entry name" value="P-loop containing nucleotide triphosphate hydrolases"/>
    <property type="match status" value="1"/>
</dbReference>
<sequence length="401" mass="45890">MAAPDDKLSFEQVALTRLLIQRMQARRSARYGRWDEACRKHDANDKATLGLNKARCFNAKVFALNLENKKNECEKKKWILFTRNDGTEVKLRDVLEKIVSWVRRFETIGDAIVSFDPVHAALPWAGVKFLIEVSVSDFEAYAKMVDGLEIVSRIIVQVAEVEKDMPLSGLTQLQTELSRTIVEVYGKVLKFLATARRFFDQNAGVRWVKGIFHGLKRAVRDFVDSVSVLVGDVYRLSNETKWQDSNTKSAKRHDELLSSLKELWEVLMKPKKSIHDQRVQIRDWLALISTDDAQKEALRLRHGSTCDWILGHPKFQEWTDYNSKVSKILWLHGPAGFGKSVLCARVIDHMQGDNSSYGRTVFFFCSGGDLDRRHPFAILKSWIGQLVVQMDAAVDTIMEDE</sequence>
<protein>
    <recommendedName>
        <fullName evidence="6">NACHT domain-containing protein</fullName>
    </recommendedName>
</protein>
<feature type="non-terminal residue" evidence="4">
    <location>
        <position position="1"/>
    </location>
</feature>
<organism evidence="4 5">
    <name type="scientific">Scytalidium lignicola</name>
    <name type="common">Hyphomycete</name>
    <dbReference type="NCBI Taxonomy" id="5539"/>
    <lineage>
        <taxon>Eukaryota</taxon>
        <taxon>Fungi</taxon>
        <taxon>Dikarya</taxon>
        <taxon>Ascomycota</taxon>
        <taxon>Pezizomycotina</taxon>
        <taxon>Leotiomycetes</taxon>
        <taxon>Leotiomycetes incertae sedis</taxon>
        <taxon>Scytalidium</taxon>
    </lineage>
</organism>
<dbReference type="PANTHER" id="PTHR10039">
    <property type="entry name" value="AMELOGENIN"/>
    <property type="match status" value="1"/>
</dbReference>
<dbReference type="STRING" id="5539.A0A3E2HKN9"/>
<dbReference type="EMBL" id="NCSJ02000027">
    <property type="protein sequence ID" value="RFU33960.1"/>
    <property type="molecule type" value="Genomic_DNA"/>
</dbReference>
<keyword evidence="1" id="KW-0677">Repeat</keyword>
<feature type="domain" description="Nephrocystin 3-like N-terminal" evidence="3">
    <location>
        <begin position="305"/>
        <end position="398"/>
    </location>
</feature>
<dbReference type="InterPro" id="IPR027417">
    <property type="entry name" value="P-loop_NTPase"/>
</dbReference>
<dbReference type="SUPFAM" id="SSF52540">
    <property type="entry name" value="P-loop containing nucleoside triphosphate hydrolases"/>
    <property type="match status" value="1"/>
</dbReference>
<accession>A0A3E2HKN9</accession>